<dbReference type="AlphaFoldDB" id="A0A7G2FDI1"/>
<evidence type="ECO:0000313" key="1">
    <source>
        <dbReference type="EMBL" id="CAD5333072.1"/>
    </source>
</evidence>
<dbReference type="EMBL" id="LR881470">
    <property type="protein sequence ID" value="CAD5333072.1"/>
    <property type="molecule type" value="Genomic_DNA"/>
</dbReference>
<reference evidence="1 2" key="1">
    <citation type="submission" date="2020-09" db="EMBL/GenBank/DDBJ databases">
        <authorList>
            <person name="Ashkenazy H."/>
        </authorList>
    </citation>
    <scope>NUCLEOTIDE SEQUENCE [LARGE SCALE GENOMIC DNA]</scope>
    <source>
        <strain evidence="2">cv. Cdm-0</strain>
    </source>
</reference>
<organism evidence="1 2">
    <name type="scientific">Arabidopsis thaliana</name>
    <name type="common">Mouse-ear cress</name>
    <dbReference type="NCBI Taxonomy" id="3702"/>
    <lineage>
        <taxon>Eukaryota</taxon>
        <taxon>Viridiplantae</taxon>
        <taxon>Streptophyta</taxon>
        <taxon>Embryophyta</taxon>
        <taxon>Tracheophyta</taxon>
        <taxon>Spermatophyta</taxon>
        <taxon>Magnoliopsida</taxon>
        <taxon>eudicotyledons</taxon>
        <taxon>Gunneridae</taxon>
        <taxon>Pentapetalae</taxon>
        <taxon>rosids</taxon>
        <taxon>malvids</taxon>
        <taxon>Brassicales</taxon>
        <taxon>Brassicaceae</taxon>
        <taxon>Camelineae</taxon>
        <taxon>Arabidopsis</taxon>
    </lineage>
</organism>
<name>A0A7G2FDI1_ARATH</name>
<proteinExistence type="predicted"/>
<evidence type="ECO:0000313" key="2">
    <source>
        <dbReference type="Proteomes" id="UP000516314"/>
    </source>
</evidence>
<accession>A0A7G2FDI1</accession>
<sequence>MVGRLGRQFWGILADYTVAFLFLADIGTNRIIRQRTHGGWNRLGDHRATSWSGLTGGTQDSASSTEVWADATVLQIPLRFSLVLPGSVLGRLAGRYWCCSWRFEIALGKENWEVMEEEHLCFLRRIEGELQDTLGLVDRHVLRPPRRWGCHLHRVRVVHAHLRPEFVAADTQGDLHLGSFVRP</sequence>
<protein>
    <submittedName>
        <fullName evidence="1">(thale cress) hypothetical protein</fullName>
    </submittedName>
</protein>
<gene>
    <name evidence="1" type="ORF">AT9943_LOCUS20448</name>
</gene>
<dbReference type="Proteomes" id="UP000516314">
    <property type="component" value="Chromosome 5"/>
</dbReference>